<evidence type="ECO:0008006" key="3">
    <source>
        <dbReference type="Google" id="ProtNLM"/>
    </source>
</evidence>
<accession>A0A017RRK3</accession>
<reference evidence="1 2" key="1">
    <citation type="journal article" date="2014" name="Genome Announc.">
        <title>Draft Genome Sequence of Fervidicella metallireducens Strain AeBT, an Iron-Reducing Thermoanaerobe from the Great Artesian Basin.</title>
        <authorList>
            <person name="Patel B.K."/>
        </authorList>
    </citation>
    <scope>NUCLEOTIDE SEQUENCE [LARGE SCALE GENOMIC DNA]</scope>
    <source>
        <strain evidence="1 2">AeB</strain>
    </source>
</reference>
<evidence type="ECO:0000313" key="2">
    <source>
        <dbReference type="Proteomes" id="UP000019681"/>
    </source>
</evidence>
<dbReference type="Gene3D" id="3.90.1150.10">
    <property type="entry name" value="Aspartate Aminotransferase, domain 1"/>
    <property type="match status" value="1"/>
</dbReference>
<dbReference type="InterPro" id="IPR015422">
    <property type="entry name" value="PyrdxlP-dep_Trfase_small"/>
</dbReference>
<dbReference type="Proteomes" id="UP000019681">
    <property type="component" value="Unassembled WGS sequence"/>
</dbReference>
<gene>
    <name evidence="1" type="ORF">Q428_13490</name>
</gene>
<sequence>MVEKYKVMIAGSFGYLKGKVLRIGHMGENARFEKVAYALSALQGALKELGFVCSCNMAEELYL</sequence>
<protein>
    <recommendedName>
        <fullName evidence="3">Aminotransferase class V domain-containing protein</fullName>
    </recommendedName>
</protein>
<dbReference type="InterPro" id="IPR015424">
    <property type="entry name" value="PyrdxlP-dep_Trfase"/>
</dbReference>
<dbReference type="EMBL" id="AZQP01000059">
    <property type="protein sequence ID" value="EYE87398.1"/>
    <property type="molecule type" value="Genomic_DNA"/>
</dbReference>
<name>A0A017RRK3_9CLOT</name>
<comment type="caution">
    <text evidence="1">The sequence shown here is derived from an EMBL/GenBank/DDBJ whole genome shotgun (WGS) entry which is preliminary data.</text>
</comment>
<proteinExistence type="predicted"/>
<organism evidence="1 2">
    <name type="scientific">Fervidicella metallireducens AeB</name>
    <dbReference type="NCBI Taxonomy" id="1403537"/>
    <lineage>
        <taxon>Bacteria</taxon>
        <taxon>Bacillati</taxon>
        <taxon>Bacillota</taxon>
        <taxon>Clostridia</taxon>
        <taxon>Eubacteriales</taxon>
        <taxon>Clostridiaceae</taxon>
        <taxon>Fervidicella</taxon>
    </lineage>
</organism>
<dbReference type="STRING" id="1403537.Q428_13490"/>
<dbReference type="SUPFAM" id="SSF53383">
    <property type="entry name" value="PLP-dependent transferases"/>
    <property type="match status" value="1"/>
</dbReference>
<evidence type="ECO:0000313" key="1">
    <source>
        <dbReference type="EMBL" id="EYE87398.1"/>
    </source>
</evidence>
<keyword evidence="2" id="KW-1185">Reference proteome</keyword>
<dbReference type="AlphaFoldDB" id="A0A017RRK3"/>